<feature type="non-terminal residue" evidence="1">
    <location>
        <position position="1"/>
    </location>
</feature>
<dbReference type="EMBL" id="CAJVQC010041166">
    <property type="protein sequence ID" value="CAG8772407.1"/>
    <property type="molecule type" value="Genomic_DNA"/>
</dbReference>
<evidence type="ECO:0000313" key="1">
    <source>
        <dbReference type="EMBL" id="CAG8772407.1"/>
    </source>
</evidence>
<name>A0ACA9R1E1_9GLOM</name>
<sequence>IPVTFIFFTPPPYNRLTSSEYDSKILERLFTIFRDKISKIYNHNQFKENPRNIPIIFSSLVAMTDTDTLEIPLEKLSTTNNHLERMNDYLKNSQIKQFQRNNHTLRANILYVVLVCEIISNILTLQNLATNLKNEKEKQQKEFNIMDPLDRKILMQEFSQVAYLKSSKKYDESAKRLLQMNKVIKHEIEQTTGNIYIQIESETIPQLIYITCIYRESTDICCQYLDFLQKRIAYKYLRAASFYIDELYDNKLKKSKSASSVQYDSDSSSTTDISDRGKEDTDNEINNQKNYKNNTNLMSNSSDDFFNYMEYIFSISNADQPNSSLMDITKLNAATIHKQEFKDFLESTSRSLRILQENSIIFQDLIQLKDNSDNLNTLITYLHDIVTSNSFKDMQNLVDVIYEDTNPHRRITSKAKTNIIPLEKETKQRRHESYKSK</sequence>
<evidence type="ECO:0000313" key="2">
    <source>
        <dbReference type="Proteomes" id="UP000789920"/>
    </source>
</evidence>
<organism evidence="1 2">
    <name type="scientific">Racocetra persica</name>
    <dbReference type="NCBI Taxonomy" id="160502"/>
    <lineage>
        <taxon>Eukaryota</taxon>
        <taxon>Fungi</taxon>
        <taxon>Fungi incertae sedis</taxon>
        <taxon>Mucoromycota</taxon>
        <taxon>Glomeromycotina</taxon>
        <taxon>Glomeromycetes</taxon>
        <taxon>Diversisporales</taxon>
        <taxon>Gigasporaceae</taxon>
        <taxon>Racocetra</taxon>
    </lineage>
</organism>
<proteinExistence type="predicted"/>
<protein>
    <submittedName>
        <fullName evidence="1">15428_t:CDS:1</fullName>
    </submittedName>
</protein>
<gene>
    <name evidence="1" type="ORF">RPERSI_LOCUS16572</name>
</gene>
<comment type="caution">
    <text evidence="1">The sequence shown here is derived from an EMBL/GenBank/DDBJ whole genome shotgun (WGS) entry which is preliminary data.</text>
</comment>
<accession>A0ACA9R1E1</accession>
<dbReference type="Proteomes" id="UP000789920">
    <property type="component" value="Unassembled WGS sequence"/>
</dbReference>
<reference evidence="1" key="1">
    <citation type="submission" date="2021-06" db="EMBL/GenBank/DDBJ databases">
        <authorList>
            <person name="Kallberg Y."/>
            <person name="Tangrot J."/>
            <person name="Rosling A."/>
        </authorList>
    </citation>
    <scope>NUCLEOTIDE SEQUENCE</scope>
    <source>
        <strain evidence="1">MA461A</strain>
    </source>
</reference>
<keyword evidence="2" id="KW-1185">Reference proteome</keyword>